<proteinExistence type="predicted"/>
<accession>A0A9L0J3J4</accession>
<feature type="chain" id="PRO_5040132201" evidence="2">
    <location>
        <begin position="21"/>
        <end position="94"/>
    </location>
</feature>
<evidence type="ECO:0000313" key="4">
    <source>
        <dbReference type="Proteomes" id="UP000694387"/>
    </source>
</evidence>
<dbReference type="GeneTree" id="ENSGT00910000148306"/>
<reference evidence="3 4" key="1">
    <citation type="journal article" date="2020" name="Nat. Commun.">
        <title>Donkey genomes provide new insights into domestication and selection for coat color.</title>
        <authorList>
            <person name="Wang"/>
            <person name="C."/>
            <person name="Li"/>
            <person name="H."/>
            <person name="Guo"/>
            <person name="Y."/>
            <person name="Huang"/>
            <person name="J."/>
            <person name="Sun"/>
            <person name="Y."/>
            <person name="Min"/>
            <person name="J."/>
            <person name="Wang"/>
            <person name="J."/>
            <person name="Fang"/>
            <person name="X."/>
            <person name="Zhao"/>
            <person name="Z."/>
            <person name="Wang"/>
            <person name="S."/>
            <person name="Zhang"/>
            <person name="Y."/>
            <person name="Liu"/>
            <person name="Q."/>
            <person name="Jiang"/>
            <person name="Q."/>
            <person name="Wang"/>
            <person name="X."/>
            <person name="Guo"/>
            <person name="Y."/>
            <person name="Yang"/>
            <person name="C."/>
            <person name="Wang"/>
            <person name="Y."/>
            <person name="Tian"/>
            <person name="F."/>
            <person name="Zhuang"/>
            <person name="G."/>
            <person name="Fan"/>
            <person name="Y."/>
            <person name="Gao"/>
            <person name="Q."/>
            <person name="Li"/>
            <person name="Y."/>
            <person name="Ju"/>
            <person name="Z."/>
            <person name="Li"/>
            <person name="J."/>
            <person name="Li"/>
            <person name="R."/>
            <person name="Hou"/>
            <person name="M."/>
            <person name="Yang"/>
            <person name="G."/>
            <person name="Liu"/>
            <person name="G."/>
            <person name="Liu"/>
            <person name="W."/>
            <person name="Guo"/>
            <person name="J."/>
            <person name="Pan"/>
            <person name="S."/>
            <person name="Fan"/>
            <person name="G."/>
            <person name="Zhang"/>
            <person name="W."/>
            <person name="Zhang"/>
            <person name="R."/>
            <person name="Yu"/>
            <person name="J."/>
            <person name="Zhang"/>
            <person name="X."/>
            <person name="Yin"/>
            <person name="Q."/>
            <person name="Ji"/>
            <person name="C."/>
            <person name="Jin"/>
            <person name="Y."/>
            <person name="Yue"/>
            <person name="G."/>
            <person name="Liu"/>
            <person name="M."/>
            <person name="Xu"/>
            <person name="J."/>
            <person name="Liu"/>
            <person name="S."/>
            <person name="Jordana"/>
            <person name="J."/>
            <person name="Noce"/>
            <person name="A."/>
            <person name="Amills"/>
            <person name="M."/>
            <person name="Wu"/>
            <person name="D.D."/>
            <person name="Li"/>
            <person name="S."/>
            <person name="Zhou"/>
            <person name="X. and Zhong"/>
            <person name="J."/>
        </authorList>
    </citation>
    <scope>NUCLEOTIDE SEQUENCE [LARGE SCALE GENOMIC DNA]</scope>
</reference>
<reference evidence="3" key="2">
    <citation type="submission" date="2025-08" db="UniProtKB">
        <authorList>
            <consortium name="Ensembl"/>
        </authorList>
    </citation>
    <scope>IDENTIFICATION</scope>
</reference>
<organism evidence="3 4">
    <name type="scientific">Equus asinus</name>
    <name type="common">Donkey</name>
    <name type="synonym">Equus africanus asinus</name>
    <dbReference type="NCBI Taxonomy" id="9793"/>
    <lineage>
        <taxon>Eukaryota</taxon>
        <taxon>Metazoa</taxon>
        <taxon>Chordata</taxon>
        <taxon>Craniata</taxon>
        <taxon>Vertebrata</taxon>
        <taxon>Euteleostomi</taxon>
        <taxon>Mammalia</taxon>
        <taxon>Eutheria</taxon>
        <taxon>Laurasiatheria</taxon>
        <taxon>Perissodactyla</taxon>
        <taxon>Equidae</taxon>
        <taxon>Equus</taxon>
    </lineage>
</organism>
<feature type="transmembrane region" description="Helical" evidence="1">
    <location>
        <begin position="35"/>
        <end position="58"/>
    </location>
</feature>
<protein>
    <submittedName>
        <fullName evidence="3">Uncharacterized protein</fullName>
    </submittedName>
</protein>
<dbReference type="AlphaFoldDB" id="A0A9L0J3J4"/>
<dbReference type="Proteomes" id="UP000694387">
    <property type="component" value="Chromosome 25"/>
</dbReference>
<evidence type="ECO:0000256" key="2">
    <source>
        <dbReference type="SAM" id="SignalP"/>
    </source>
</evidence>
<reference evidence="3" key="3">
    <citation type="submission" date="2025-09" db="UniProtKB">
        <authorList>
            <consortium name="Ensembl"/>
        </authorList>
    </citation>
    <scope>IDENTIFICATION</scope>
</reference>
<evidence type="ECO:0000313" key="3">
    <source>
        <dbReference type="Ensembl" id="ENSEASP00005044582.1"/>
    </source>
</evidence>
<dbReference type="Ensembl" id="ENSEAST00005063534.1">
    <property type="protein sequence ID" value="ENSEASP00005044582.1"/>
    <property type="gene ID" value="ENSEASG00005027846.1"/>
</dbReference>
<keyword evidence="2" id="KW-0732">Signal</keyword>
<keyword evidence="4" id="KW-1185">Reference proteome</keyword>
<name>A0A9L0J3J4_EQUAS</name>
<keyword evidence="1" id="KW-1133">Transmembrane helix</keyword>
<evidence type="ECO:0000256" key="1">
    <source>
        <dbReference type="SAM" id="Phobius"/>
    </source>
</evidence>
<sequence>MRIWCLECFLTLGTGFLALASSVLSNEGGEENLHQKLVLCSSLSFVFSFVLFCFGLSVQDLQLLKSALPLIKPCSLQPDLCVDCFFSILKENAT</sequence>
<keyword evidence="1" id="KW-0812">Transmembrane</keyword>
<keyword evidence="1" id="KW-0472">Membrane</keyword>
<feature type="signal peptide" evidence="2">
    <location>
        <begin position="1"/>
        <end position="20"/>
    </location>
</feature>